<evidence type="ECO:0000256" key="2">
    <source>
        <dbReference type="SAM" id="Phobius"/>
    </source>
</evidence>
<dbReference type="PANTHER" id="PTHR39387:SF1">
    <property type="entry name" value="SHAVENOID, ISOFORM B"/>
    <property type="match status" value="1"/>
</dbReference>
<feature type="compositionally biased region" description="Basic and acidic residues" evidence="1">
    <location>
        <begin position="628"/>
        <end position="639"/>
    </location>
</feature>
<sequence>MANRVILCFSILNFSLSVQMQQILEITRDYHGDMFIVSSQKCSEEACHNQTLFSNLVPGLGCKCQCFATHQVFREDSKQCVHQLTECPLAEFVRPTSIEQIPVVSLPKAGQLVHPGAHLTILGMINVDENNRVMCSVSRVDVMTYKGWHRLDDKFSVFELYEDKNKTFLQWLGNDDIRHQLQQRLILVQLNCSFVTRSSKQIEKTIFQPCAALRIGWVPGAPLNTYLLSSGNPSLPQVTLSKSDNSANQNFFIIGLSLGILGLMYVFSVMVYLKTKKDQFRKRNDYSLKSTPQTQSLSIESPDISDIITTRDKERIDESKERKSEQRRYGLTHVEVNEVKKYDQTQNGNLISDVDSCEDRNSQNFSLSAKNMKKDQEVNEFGSSPEMSLRRGLQINLELLDPDHLASPPPPALEFLQRIREMIAAAKNRIKNFRFKPTLRDIPEDDYFYQDTNQKKDKTKNAGYESLTSTPVPPPRQLRPKRNSGTPIPERRETNHCSLNVLPNNQRLSEILQKYEEEASECERVDEKVCWESNDCDAEDKKSEEKSSSENNGQQTPDISDRISRKEIAARVCEKLNEEETIELTDTCSKVSSDDSEQDKGIETMDETQSCSETPDSMKLNVNEEESKESSKKEARAETTSDNNGDISDEATKNYLFEKISPINRKIVASKARNLLKSNRSIVQNKIEPTESYNSLESLSASSCEMSTTSSTYYRSVCHCSSESQSINSDITEDSLETEVAEKCVCQRDYHNPLEECLRNLENALIENDERSQFKIDRATKGLEPLERIKASKWNHICHEQKSKHSHINCASHLTSDFIAPCPSVYYSEFRNRCKSANELLSPEIIFGCKNKAAKRLNRNLKKNVKYKAIDDSAVLQKLSSNYKISPCLSDDDIRRYSPIDVSDFNENRQPSKINNRSKEFNRNCKQFISRKQCSSEDEKAAKTGANRLYARENSTKAKHKSCSKVRKPTVVQIASDSDFVTRIPV</sequence>
<feature type="domain" description="Shavenoid isoform B-like N-terminal" evidence="4">
    <location>
        <begin position="24"/>
        <end position="84"/>
    </location>
</feature>
<feature type="region of interest" description="Disordered" evidence="1">
    <location>
        <begin position="584"/>
        <end position="649"/>
    </location>
</feature>
<evidence type="ECO:0000259" key="4">
    <source>
        <dbReference type="Pfam" id="PF23328"/>
    </source>
</evidence>
<name>A0A3S3SJX8_9ACAR</name>
<dbReference type="GO" id="GO:0005938">
    <property type="term" value="C:cell cortex"/>
    <property type="evidence" value="ECO:0007669"/>
    <property type="project" value="TreeGrafter"/>
</dbReference>
<dbReference type="OrthoDB" id="6505084at2759"/>
<evidence type="ECO:0000313" key="5">
    <source>
        <dbReference type="EMBL" id="RWS09266.1"/>
    </source>
</evidence>
<comment type="caution">
    <text evidence="7">The sequence shown here is derived from an EMBL/GenBank/DDBJ whole genome shotgun (WGS) entry which is preliminary data.</text>
</comment>
<reference evidence="7" key="2">
    <citation type="submission" date="2018-11" db="EMBL/GenBank/DDBJ databases">
        <title>Trombidioid mite genomics.</title>
        <authorList>
            <person name="Dong X."/>
        </authorList>
    </citation>
    <scope>NUCLEOTIDE SEQUENCE</scope>
    <source>
        <strain evidence="7">UoL-WK</strain>
    </source>
</reference>
<reference evidence="7 8" key="1">
    <citation type="journal article" date="2018" name="Gigascience">
        <title>Genomes of trombidid mites reveal novel predicted allergens and laterally-transferred genes associated with secondary metabolism.</title>
        <authorList>
            <person name="Dong X."/>
            <person name="Chaisiri K."/>
            <person name="Xia D."/>
            <person name="Armstrong S.D."/>
            <person name="Fang Y."/>
            <person name="Donnelly M.J."/>
            <person name="Kadowaki T."/>
            <person name="McGarry J.W."/>
            <person name="Darby A.C."/>
            <person name="Makepeace B.L."/>
        </authorList>
    </citation>
    <scope>NUCLEOTIDE SEQUENCE [LARGE SCALE GENOMIC DNA]</scope>
    <source>
        <strain evidence="7">UoL-WK</strain>
    </source>
</reference>
<dbReference type="PANTHER" id="PTHR39387">
    <property type="entry name" value="SHAVENOID, ISOFORM B"/>
    <property type="match status" value="1"/>
</dbReference>
<evidence type="ECO:0000313" key="6">
    <source>
        <dbReference type="EMBL" id="RWS10309.1"/>
    </source>
</evidence>
<dbReference type="AlphaFoldDB" id="A0A3S3SJX8"/>
<dbReference type="EMBL" id="NCKU01002589">
    <property type="protein sequence ID" value="RWS09266.1"/>
    <property type="molecule type" value="Genomic_DNA"/>
</dbReference>
<keyword evidence="3" id="KW-0732">Signal</keyword>
<feature type="region of interest" description="Disordered" evidence="1">
    <location>
        <begin position="446"/>
        <end position="497"/>
    </location>
</feature>
<accession>A0A3S3SJX8</accession>
<organism evidence="7 8">
    <name type="scientific">Dinothrombium tinctorium</name>
    <dbReference type="NCBI Taxonomy" id="1965070"/>
    <lineage>
        <taxon>Eukaryota</taxon>
        <taxon>Metazoa</taxon>
        <taxon>Ecdysozoa</taxon>
        <taxon>Arthropoda</taxon>
        <taxon>Chelicerata</taxon>
        <taxon>Arachnida</taxon>
        <taxon>Acari</taxon>
        <taxon>Acariformes</taxon>
        <taxon>Trombidiformes</taxon>
        <taxon>Prostigmata</taxon>
        <taxon>Anystina</taxon>
        <taxon>Parasitengona</taxon>
        <taxon>Trombidioidea</taxon>
        <taxon>Trombidiidae</taxon>
        <taxon>Dinothrombium</taxon>
    </lineage>
</organism>
<evidence type="ECO:0000256" key="3">
    <source>
        <dbReference type="SAM" id="SignalP"/>
    </source>
</evidence>
<evidence type="ECO:0000313" key="8">
    <source>
        <dbReference type="Proteomes" id="UP000285301"/>
    </source>
</evidence>
<protein>
    <recommendedName>
        <fullName evidence="4">Shavenoid isoform B-like N-terminal domain-containing protein</fullName>
    </recommendedName>
</protein>
<dbReference type="Proteomes" id="UP000285301">
    <property type="component" value="Unassembled WGS sequence"/>
</dbReference>
<keyword evidence="2" id="KW-1133">Transmembrane helix</keyword>
<proteinExistence type="predicted"/>
<feature type="region of interest" description="Disordered" evidence="1">
    <location>
        <begin position="538"/>
        <end position="565"/>
    </location>
</feature>
<feature type="compositionally biased region" description="Basic and acidic residues" evidence="1">
    <location>
        <begin position="539"/>
        <end position="548"/>
    </location>
</feature>
<feature type="chain" id="PRO_5036344749" description="Shavenoid isoform B-like N-terminal domain-containing protein" evidence="3">
    <location>
        <begin position="18"/>
        <end position="986"/>
    </location>
</feature>
<evidence type="ECO:0000256" key="1">
    <source>
        <dbReference type="SAM" id="MobiDB-lite"/>
    </source>
</evidence>
<gene>
    <name evidence="5" type="ORF">B4U79_01923</name>
    <name evidence="6" type="ORF">B4U79_07681</name>
    <name evidence="7" type="ORF">B4U79_14018</name>
</gene>
<dbReference type="STRING" id="1965070.A0A3S3SJX8"/>
<keyword evidence="8" id="KW-1185">Reference proteome</keyword>
<keyword evidence="2" id="KW-0812">Transmembrane</keyword>
<dbReference type="EMBL" id="NCKU01000287">
    <property type="protein sequence ID" value="RWS16164.1"/>
    <property type="molecule type" value="Genomic_DNA"/>
</dbReference>
<evidence type="ECO:0000313" key="7">
    <source>
        <dbReference type="EMBL" id="RWS16164.1"/>
    </source>
</evidence>
<dbReference type="InterPro" id="IPR057507">
    <property type="entry name" value="Sha_B-like_N"/>
</dbReference>
<keyword evidence="2" id="KW-0472">Membrane</keyword>
<dbReference type="Pfam" id="PF23328">
    <property type="entry name" value="Sha_B_N"/>
    <property type="match status" value="1"/>
</dbReference>
<feature type="signal peptide" evidence="3">
    <location>
        <begin position="1"/>
        <end position="17"/>
    </location>
</feature>
<dbReference type="EMBL" id="NCKU01002139">
    <property type="protein sequence ID" value="RWS10309.1"/>
    <property type="molecule type" value="Genomic_DNA"/>
</dbReference>
<feature type="transmembrane region" description="Helical" evidence="2">
    <location>
        <begin position="251"/>
        <end position="273"/>
    </location>
</feature>